<protein>
    <submittedName>
        <fullName evidence="2">Uncharacterized protein</fullName>
    </submittedName>
</protein>
<accession>A0A2G1VQ53</accession>
<evidence type="ECO:0000256" key="1">
    <source>
        <dbReference type="SAM" id="Phobius"/>
    </source>
</evidence>
<dbReference type="Proteomes" id="UP000229433">
    <property type="component" value="Unassembled WGS sequence"/>
</dbReference>
<dbReference type="EMBL" id="NQXA01000010">
    <property type="protein sequence ID" value="PHQ28883.1"/>
    <property type="molecule type" value="Genomic_DNA"/>
</dbReference>
<keyword evidence="1" id="KW-1133">Transmembrane helix</keyword>
<reference evidence="2 3" key="1">
    <citation type="submission" date="2017-08" db="EMBL/GenBank/DDBJ databases">
        <title>The whole genome shortgun sequences of strain Leeuwenhoekiella nanhaiensis G18 from the South China Sea.</title>
        <authorList>
            <person name="Liu Q."/>
        </authorList>
    </citation>
    <scope>NUCLEOTIDE SEQUENCE [LARGE SCALE GENOMIC DNA]</scope>
    <source>
        <strain evidence="2 3">G18</strain>
    </source>
</reference>
<keyword evidence="1" id="KW-0812">Transmembrane</keyword>
<evidence type="ECO:0000313" key="2">
    <source>
        <dbReference type="EMBL" id="PHQ28883.1"/>
    </source>
</evidence>
<feature type="transmembrane region" description="Helical" evidence="1">
    <location>
        <begin position="33"/>
        <end position="49"/>
    </location>
</feature>
<proteinExistence type="predicted"/>
<name>A0A2G1VQ53_9FLAO</name>
<evidence type="ECO:0000313" key="3">
    <source>
        <dbReference type="Proteomes" id="UP000229433"/>
    </source>
</evidence>
<feature type="transmembrane region" description="Helical" evidence="1">
    <location>
        <begin position="7"/>
        <end position="27"/>
    </location>
</feature>
<keyword evidence="1" id="KW-0472">Membrane</keyword>
<keyword evidence="3" id="KW-1185">Reference proteome</keyword>
<dbReference type="AlphaFoldDB" id="A0A2G1VQ53"/>
<sequence>MTKKFSLNLFLVILLYSCILVSGLLNILARAEVLAGLGLIFGLLLFNLIKNQRKDTTSGS</sequence>
<organism evidence="2 3">
    <name type="scientific">Leeuwenhoekiella nanhaiensis</name>
    <dbReference type="NCBI Taxonomy" id="1655491"/>
    <lineage>
        <taxon>Bacteria</taxon>
        <taxon>Pseudomonadati</taxon>
        <taxon>Bacteroidota</taxon>
        <taxon>Flavobacteriia</taxon>
        <taxon>Flavobacteriales</taxon>
        <taxon>Flavobacteriaceae</taxon>
        <taxon>Leeuwenhoekiella</taxon>
    </lineage>
</organism>
<gene>
    <name evidence="2" type="ORF">CJ305_11855</name>
</gene>
<comment type="caution">
    <text evidence="2">The sequence shown here is derived from an EMBL/GenBank/DDBJ whole genome shotgun (WGS) entry which is preliminary data.</text>
</comment>
<dbReference type="PROSITE" id="PS51257">
    <property type="entry name" value="PROKAR_LIPOPROTEIN"/>
    <property type="match status" value="1"/>
</dbReference>